<keyword evidence="1" id="KW-0472">Membrane</keyword>
<proteinExistence type="predicted"/>
<sequence length="64" mass="7734">MTRDEDLPRRKRQPMGIGQRLFALFVFAFLAYLVWLALTGQYDTEVNRFAAWLHRRFDALQRLF</sequence>
<protein>
    <submittedName>
        <fullName evidence="2">Uncharacterized protein</fullName>
    </submittedName>
</protein>
<evidence type="ECO:0000313" key="2">
    <source>
        <dbReference type="EMBL" id="MCJ0825196.1"/>
    </source>
</evidence>
<evidence type="ECO:0000256" key="1">
    <source>
        <dbReference type="SAM" id="Phobius"/>
    </source>
</evidence>
<reference evidence="2 3" key="1">
    <citation type="submission" date="2022-03" db="EMBL/GenBank/DDBJ databases">
        <title>Luteimonas soily sp. nov., a novel bacterium isolated from the soil.</title>
        <authorList>
            <person name="Zhang X."/>
        </authorList>
    </citation>
    <scope>NUCLEOTIDE SEQUENCE [LARGE SCALE GENOMIC DNA]</scope>
    <source>
        <strain evidence="2 3">50</strain>
    </source>
</reference>
<keyword evidence="1" id="KW-0812">Transmembrane</keyword>
<accession>A0ABT0A2J2</accession>
<dbReference type="Proteomes" id="UP001165423">
    <property type="component" value="Unassembled WGS sequence"/>
</dbReference>
<comment type="caution">
    <text evidence="2">The sequence shown here is derived from an EMBL/GenBank/DDBJ whole genome shotgun (WGS) entry which is preliminary data.</text>
</comment>
<gene>
    <name evidence="2" type="ORF">MQC88_04365</name>
</gene>
<organism evidence="2 3">
    <name type="scientific">Cognatiluteimonas sedimenti</name>
    <dbReference type="NCBI Taxonomy" id="2927791"/>
    <lineage>
        <taxon>Bacteria</taxon>
        <taxon>Pseudomonadati</taxon>
        <taxon>Pseudomonadota</taxon>
        <taxon>Gammaproteobacteria</taxon>
        <taxon>Lysobacterales</taxon>
        <taxon>Lysobacteraceae</taxon>
        <taxon>Cognatiluteimonas</taxon>
    </lineage>
</organism>
<feature type="transmembrane region" description="Helical" evidence="1">
    <location>
        <begin position="21"/>
        <end position="38"/>
    </location>
</feature>
<name>A0ABT0A2J2_9GAMM</name>
<evidence type="ECO:0000313" key="3">
    <source>
        <dbReference type="Proteomes" id="UP001165423"/>
    </source>
</evidence>
<dbReference type="RefSeq" id="WP_243319387.1">
    <property type="nucleotide sequence ID" value="NZ_JALGCL010000001.1"/>
</dbReference>
<dbReference type="EMBL" id="JALGCL010000001">
    <property type="protein sequence ID" value="MCJ0825196.1"/>
    <property type="molecule type" value="Genomic_DNA"/>
</dbReference>
<keyword evidence="1" id="KW-1133">Transmembrane helix</keyword>
<keyword evidence="3" id="KW-1185">Reference proteome</keyword>